<dbReference type="OrthoDB" id="5585685at2759"/>
<accession>A0A0C3K0A7</accession>
<gene>
    <name evidence="5" type="ORF">M404DRAFT_1001674</name>
</gene>
<dbReference type="GO" id="GO:0005085">
    <property type="term" value="F:guanyl-nucleotide exchange factor activity"/>
    <property type="evidence" value="ECO:0007669"/>
    <property type="project" value="UniProtKB-KW"/>
</dbReference>
<comment type="similarity">
    <text evidence="1">Belongs to the synembryn family.</text>
</comment>
<feature type="compositionally biased region" description="Polar residues" evidence="4">
    <location>
        <begin position="328"/>
        <end position="348"/>
    </location>
</feature>
<dbReference type="AlphaFoldDB" id="A0A0C3K0A7"/>
<feature type="region of interest" description="Disordered" evidence="4">
    <location>
        <begin position="591"/>
        <end position="614"/>
    </location>
</feature>
<keyword evidence="2" id="KW-0344">Guanine-nucleotide releasing factor</keyword>
<evidence type="ECO:0000313" key="6">
    <source>
        <dbReference type="Proteomes" id="UP000054217"/>
    </source>
</evidence>
<evidence type="ECO:0000256" key="3">
    <source>
        <dbReference type="ARBA" id="ARBA00023186"/>
    </source>
</evidence>
<organism evidence="5 6">
    <name type="scientific">Pisolithus tinctorius Marx 270</name>
    <dbReference type="NCBI Taxonomy" id="870435"/>
    <lineage>
        <taxon>Eukaryota</taxon>
        <taxon>Fungi</taxon>
        <taxon>Dikarya</taxon>
        <taxon>Basidiomycota</taxon>
        <taxon>Agaricomycotina</taxon>
        <taxon>Agaricomycetes</taxon>
        <taxon>Agaricomycetidae</taxon>
        <taxon>Boletales</taxon>
        <taxon>Sclerodermatineae</taxon>
        <taxon>Pisolithaceae</taxon>
        <taxon>Pisolithus</taxon>
    </lineage>
</organism>
<keyword evidence="3" id="KW-0143">Chaperone</keyword>
<sequence>MSNLSPAIQPYVSLPLSAPTSDVIAAFRAIDPHDIPASKALAQLILDDLKAALIDGTVSRLSKQGAVDVALPKLKDLGKVPQVAGVLASPANLRHLLSISSTPHVEGLKENNALRCIANTCLLIEPARTTFIGSDVNGGNVALDLLQKSSSLETIYLTSRILFLCTASSLSAASFIQWIVENKRANSSCSETAIDVLTTKMDNLLHTLVAGKSVSGTSPEDAMTDLLKLIFNLCVHYPKLVDAEIQSPEVAASGQDHRTVADYWSPRLDGLIPPLLRAFHRLPAQSPHPLVPPMLHIIHALIIIPVNASNRTLWFGSQPPSPPARVTPTDSATSSLSGSPCPDTNTNLPAAKEKEKEPKTRAIDRAISAFAAGRRSFSWSSSSRSTTPVAVPDTAMRACELLDSTLAAFFQGDHDPDEAVVRNRFQGHWSLNESSMGDIITPFVLLITRFCLGDEDAKLRIRNWFVPESLDRTTPLEGRDDVLGRCLRVLQSVYHDRLGKCVGEMFFAMYDSNPTNLTTLGYGNFAGFLFNKGIATGPPPTDSTPQMTTSDGLPIDPITGQVVKEREPNDMTEEEKEREAEKLFVLFDRLERSGALPPSQNPIRKAMQKGSGGS</sequence>
<dbReference type="Proteomes" id="UP000054217">
    <property type="component" value="Unassembled WGS sequence"/>
</dbReference>
<dbReference type="PANTHER" id="PTHR12425:SF5">
    <property type="entry name" value="SYNEMBRYN"/>
    <property type="match status" value="1"/>
</dbReference>
<dbReference type="InParanoid" id="A0A0C3K0A7"/>
<dbReference type="PANTHER" id="PTHR12425">
    <property type="entry name" value="SYNEMBRYN"/>
    <property type="match status" value="1"/>
</dbReference>
<dbReference type="GO" id="GO:0005737">
    <property type="term" value="C:cytoplasm"/>
    <property type="evidence" value="ECO:0007669"/>
    <property type="project" value="TreeGrafter"/>
</dbReference>
<dbReference type="GO" id="GO:0001965">
    <property type="term" value="F:G-protein alpha-subunit binding"/>
    <property type="evidence" value="ECO:0007669"/>
    <property type="project" value="TreeGrafter"/>
</dbReference>
<dbReference type="GO" id="GO:0007186">
    <property type="term" value="P:G protein-coupled receptor signaling pathway"/>
    <property type="evidence" value="ECO:0007669"/>
    <property type="project" value="TreeGrafter"/>
</dbReference>
<name>A0A0C3K0A7_PISTI</name>
<dbReference type="EMBL" id="KN831978">
    <property type="protein sequence ID" value="KIO03052.1"/>
    <property type="molecule type" value="Genomic_DNA"/>
</dbReference>
<protein>
    <submittedName>
        <fullName evidence="5">Uncharacterized protein</fullName>
    </submittedName>
</protein>
<evidence type="ECO:0000256" key="4">
    <source>
        <dbReference type="SAM" id="MobiDB-lite"/>
    </source>
</evidence>
<evidence type="ECO:0000256" key="1">
    <source>
        <dbReference type="ARBA" id="ARBA00009049"/>
    </source>
</evidence>
<proteinExistence type="inferred from homology"/>
<reference evidence="6" key="2">
    <citation type="submission" date="2015-01" db="EMBL/GenBank/DDBJ databases">
        <title>Evolutionary Origins and Diversification of the Mycorrhizal Mutualists.</title>
        <authorList>
            <consortium name="DOE Joint Genome Institute"/>
            <consortium name="Mycorrhizal Genomics Consortium"/>
            <person name="Kohler A."/>
            <person name="Kuo A."/>
            <person name="Nagy L.G."/>
            <person name="Floudas D."/>
            <person name="Copeland A."/>
            <person name="Barry K.W."/>
            <person name="Cichocki N."/>
            <person name="Veneault-Fourrey C."/>
            <person name="LaButti K."/>
            <person name="Lindquist E.A."/>
            <person name="Lipzen A."/>
            <person name="Lundell T."/>
            <person name="Morin E."/>
            <person name="Murat C."/>
            <person name="Riley R."/>
            <person name="Ohm R."/>
            <person name="Sun H."/>
            <person name="Tunlid A."/>
            <person name="Henrissat B."/>
            <person name="Grigoriev I.V."/>
            <person name="Hibbett D.S."/>
            <person name="Martin F."/>
        </authorList>
    </citation>
    <scope>NUCLEOTIDE SEQUENCE [LARGE SCALE GENOMIC DNA]</scope>
    <source>
        <strain evidence="6">Marx 270</strain>
    </source>
</reference>
<dbReference type="STRING" id="870435.A0A0C3K0A7"/>
<evidence type="ECO:0000256" key="2">
    <source>
        <dbReference type="ARBA" id="ARBA00022658"/>
    </source>
</evidence>
<feature type="region of interest" description="Disordered" evidence="4">
    <location>
        <begin position="318"/>
        <end position="359"/>
    </location>
</feature>
<evidence type="ECO:0000313" key="5">
    <source>
        <dbReference type="EMBL" id="KIO03052.1"/>
    </source>
</evidence>
<dbReference type="InterPro" id="IPR019318">
    <property type="entry name" value="Gua_nucleotide_exch_fac_Ric8"/>
</dbReference>
<reference evidence="5 6" key="1">
    <citation type="submission" date="2014-04" db="EMBL/GenBank/DDBJ databases">
        <authorList>
            <consortium name="DOE Joint Genome Institute"/>
            <person name="Kuo A."/>
            <person name="Kohler A."/>
            <person name="Costa M.D."/>
            <person name="Nagy L.G."/>
            <person name="Floudas D."/>
            <person name="Copeland A."/>
            <person name="Barry K.W."/>
            <person name="Cichocki N."/>
            <person name="Veneault-Fourrey C."/>
            <person name="LaButti K."/>
            <person name="Lindquist E.A."/>
            <person name="Lipzen A."/>
            <person name="Lundell T."/>
            <person name="Morin E."/>
            <person name="Murat C."/>
            <person name="Sun H."/>
            <person name="Tunlid A."/>
            <person name="Henrissat B."/>
            <person name="Grigoriev I.V."/>
            <person name="Hibbett D.S."/>
            <person name="Martin F."/>
            <person name="Nordberg H.P."/>
            <person name="Cantor M.N."/>
            <person name="Hua S.X."/>
        </authorList>
    </citation>
    <scope>NUCLEOTIDE SEQUENCE [LARGE SCALE GENOMIC DNA]</scope>
    <source>
        <strain evidence="5 6">Marx 270</strain>
    </source>
</reference>
<keyword evidence="6" id="KW-1185">Reference proteome</keyword>
<dbReference type="HOGENOM" id="CLU_015532_1_0_1"/>
<dbReference type="Pfam" id="PF10165">
    <property type="entry name" value="Ric8"/>
    <property type="match status" value="1"/>
</dbReference>